<keyword evidence="3" id="KW-1185">Reference proteome</keyword>
<feature type="compositionally biased region" description="Basic residues" evidence="1">
    <location>
        <begin position="468"/>
        <end position="480"/>
    </location>
</feature>
<feature type="region of interest" description="Disordered" evidence="1">
    <location>
        <begin position="266"/>
        <end position="329"/>
    </location>
</feature>
<reference evidence="2" key="1">
    <citation type="journal article" date="2020" name="Fungal Divers.">
        <title>Resolving the Mortierellaceae phylogeny through synthesis of multi-gene phylogenetics and phylogenomics.</title>
        <authorList>
            <person name="Vandepol N."/>
            <person name="Liber J."/>
            <person name="Desiro A."/>
            <person name="Na H."/>
            <person name="Kennedy M."/>
            <person name="Barry K."/>
            <person name="Grigoriev I.V."/>
            <person name="Miller A.N."/>
            <person name="O'Donnell K."/>
            <person name="Stajich J.E."/>
            <person name="Bonito G."/>
        </authorList>
    </citation>
    <scope>NUCLEOTIDE SEQUENCE</scope>
    <source>
        <strain evidence="2">KOD948</strain>
    </source>
</reference>
<feature type="region of interest" description="Disordered" evidence="1">
    <location>
        <begin position="431"/>
        <end position="512"/>
    </location>
</feature>
<dbReference type="AlphaFoldDB" id="A0A9P6PQ18"/>
<feature type="compositionally biased region" description="Polar residues" evidence="1">
    <location>
        <begin position="646"/>
        <end position="659"/>
    </location>
</feature>
<feature type="compositionally biased region" description="Polar residues" evidence="1">
    <location>
        <begin position="570"/>
        <end position="581"/>
    </location>
</feature>
<proteinExistence type="predicted"/>
<feature type="compositionally biased region" description="Basic and acidic residues" evidence="1">
    <location>
        <begin position="1"/>
        <end position="15"/>
    </location>
</feature>
<dbReference type="Proteomes" id="UP000726737">
    <property type="component" value="Unassembled WGS sequence"/>
</dbReference>
<accession>A0A9P6PQ18</accession>
<dbReference type="OrthoDB" id="2409325at2759"/>
<organism evidence="2 3">
    <name type="scientific">Mortierella polycephala</name>
    <dbReference type="NCBI Taxonomy" id="41804"/>
    <lineage>
        <taxon>Eukaryota</taxon>
        <taxon>Fungi</taxon>
        <taxon>Fungi incertae sedis</taxon>
        <taxon>Mucoromycota</taxon>
        <taxon>Mortierellomycotina</taxon>
        <taxon>Mortierellomycetes</taxon>
        <taxon>Mortierellales</taxon>
        <taxon>Mortierellaceae</taxon>
        <taxon>Mortierella</taxon>
    </lineage>
</organism>
<feature type="compositionally biased region" description="Basic and acidic residues" evidence="1">
    <location>
        <begin position="530"/>
        <end position="539"/>
    </location>
</feature>
<gene>
    <name evidence="2" type="ORF">BG011_008216</name>
</gene>
<sequence length="814" mass="90413">MDPQKDTDQQHHSIKSESTSSVHEPDEAGVNPYMTLISRRMRTLRKRIARIEATEKLLTLDPSATEKINPDQLSAVDRKAEATAPLKELQDLLDLMTTQDAKDQLAAKKSLEDRAHDVKMKTERVSQEQEEAATLSFIQLIRFFYALKELDDAKDHLEGTLANSQAVLSVFRAKLFETAQAAEMEEDKEYQAKLHTMVRKLAEASLDTVAADGAITFNDVHDEIDRITRPTPGYSAKGSEGAAGDAVMVVNESCPISENATKDVIRNELDKGPPPSVSSPSMLPQKAYTAVEDWQESNPEDSCPLPAQDRDLKSDAEKPQGTKGDADVPVCSQVPLLSASPMLIQQGTRDSKLLTPIHQGIETSSGQLPAPAVPTQSVQEYENVTSRTEGVFGAPLAHPYSVHFRQQAHHLLRPQIQDKQSPLPDQVYCNEPSDSVRQSRTKNRKRIQQTAIETHPPNASDHASSTKSLRRRPSRTHSRSPAKGSGANIVSCQEDTPVLDAGGPPRESNNPFFNLIVTQNGQQGLLLSQEQRRRVREPGQGRTRGQGLSPIEEEPPIISHSEHLPPMSLRQGQTTPSIPFQSQDQIEQLHEHVETNQAQEQHPEQLAAKGSAASDPQSDARGQQPQTSKQMPNQNQNRRSGRRQGTSAKLQSRLSSRDQVAQMHMGQPPVHARQPFRQQFPVHPAAEPSVPVAFPMIHHPAQHPAHQHHQQLSQLQPDQHHARVHVQPYGHQQQYYQYPHYYYPGFHLNYDGQIGGSPIPGGGGVTEDVGYDVHDQDEFRMGIPVHEHDEYSQYRNVRKNSQTSGVHHPQGGTA</sequence>
<feature type="compositionally biased region" description="Basic and acidic residues" evidence="1">
    <location>
        <begin position="308"/>
        <end position="326"/>
    </location>
</feature>
<feature type="region of interest" description="Disordered" evidence="1">
    <location>
        <begin position="524"/>
        <end position="581"/>
    </location>
</feature>
<evidence type="ECO:0000313" key="2">
    <source>
        <dbReference type="EMBL" id="KAG0250601.1"/>
    </source>
</evidence>
<dbReference type="EMBL" id="JAAAJA010000667">
    <property type="protein sequence ID" value="KAG0250601.1"/>
    <property type="molecule type" value="Genomic_DNA"/>
</dbReference>
<feature type="compositionally biased region" description="Polar residues" evidence="1">
    <location>
        <begin position="614"/>
        <end position="632"/>
    </location>
</feature>
<feature type="region of interest" description="Disordered" evidence="1">
    <location>
        <begin position="594"/>
        <end position="669"/>
    </location>
</feature>
<name>A0A9P6PQ18_9FUNG</name>
<evidence type="ECO:0000256" key="1">
    <source>
        <dbReference type="SAM" id="MobiDB-lite"/>
    </source>
</evidence>
<evidence type="ECO:0000313" key="3">
    <source>
        <dbReference type="Proteomes" id="UP000726737"/>
    </source>
</evidence>
<feature type="region of interest" description="Disordered" evidence="1">
    <location>
        <begin position="1"/>
        <end position="33"/>
    </location>
</feature>
<comment type="caution">
    <text evidence="2">The sequence shown here is derived from an EMBL/GenBank/DDBJ whole genome shotgun (WGS) entry which is preliminary data.</text>
</comment>
<protein>
    <submittedName>
        <fullName evidence="2">Uncharacterized protein</fullName>
    </submittedName>
</protein>